<dbReference type="SMART" id="SM00744">
    <property type="entry name" value="RINGv"/>
    <property type="match status" value="1"/>
</dbReference>
<keyword evidence="1" id="KW-0479">Metal-binding</keyword>
<name>A0A9E7IK13_9LILI</name>
<keyword evidence="5" id="KW-1133">Transmembrane helix</keyword>
<dbReference type="InterPro" id="IPR001841">
    <property type="entry name" value="Znf_RING"/>
</dbReference>
<dbReference type="SMART" id="SM00184">
    <property type="entry name" value="RING"/>
    <property type="match status" value="1"/>
</dbReference>
<dbReference type="AlphaFoldDB" id="A0A9E7IK13"/>
<evidence type="ECO:0000256" key="2">
    <source>
        <dbReference type="ARBA" id="ARBA00022771"/>
    </source>
</evidence>
<accession>A0A9E7IK13</accession>
<dbReference type="SUPFAM" id="SSF57850">
    <property type="entry name" value="RING/U-box"/>
    <property type="match status" value="1"/>
</dbReference>
<keyword evidence="2 4" id="KW-0863">Zinc-finger</keyword>
<proteinExistence type="predicted"/>
<dbReference type="GO" id="GO:0008270">
    <property type="term" value="F:zinc ion binding"/>
    <property type="evidence" value="ECO:0007669"/>
    <property type="project" value="UniProtKB-KW"/>
</dbReference>
<dbReference type="InterPro" id="IPR011016">
    <property type="entry name" value="Znf_RING-CH"/>
</dbReference>
<dbReference type="InterPro" id="IPR013083">
    <property type="entry name" value="Znf_RING/FYVE/PHD"/>
</dbReference>
<protein>
    <submittedName>
        <fullName evidence="7">Zinc finger, C3HC4 type (RING finger)</fullName>
    </submittedName>
</protein>
<evidence type="ECO:0000256" key="1">
    <source>
        <dbReference type="ARBA" id="ARBA00022723"/>
    </source>
</evidence>
<dbReference type="InterPro" id="IPR044249">
    <property type="entry name" value="XERICO-like"/>
</dbReference>
<keyword evidence="5" id="KW-0812">Transmembrane</keyword>
<evidence type="ECO:0000256" key="5">
    <source>
        <dbReference type="SAM" id="Phobius"/>
    </source>
</evidence>
<evidence type="ECO:0000313" key="7">
    <source>
        <dbReference type="EMBL" id="URE48018.1"/>
    </source>
</evidence>
<evidence type="ECO:0000259" key="6">
    <source>
        <dbReference type="PROSITE" id="PS50089"/>
    </source>
</evidence>
<dbReference type="PROSITE" id="PS50089">
    <property type="entry name" value="ZF_RING_2"/>
    <property type="match status" value="1"/>
</dbReference>
<gene>
    <name evidence="7" type="ORF">MUK42_34764</name>
</gene>
<evidence type="ECO:0000256" key="4">
    <source>
        <dbReference type="PROSITE-ProRule" id="PRU00175"/>
    </source>
</evidence>
<dbReference type="Pfam" id="PF13639">
    <property type="entry name" value="zf-RING_2"/>
    <property type="match status" value="1"/>
</dbReference>
<sequence length="164" mass="17281">MGLSNRLHDVSGDSIPLLLLAVAAASIAYLRSLLLRLLPLSLSSSPADADADADPEPSVGSGLAGLVVLADHLASNRSFAFASCSSGGEGRRAECAVCLCGLADGDRVRRLPCRHVFHGECLEGWLHHLNLTCPLCRSELAAPELRAAADRRIGAELVAWLSHH</sequence>
<organism evidence="7 8">
    <name type="scientific">Musa troglodytarum</name>
    <name type="common">fe'i banana</name>
    <dbReference type="NCBI Taxonomy" id="320322"/>
    <lineage>
        <taxon>Eukaryota</taxon>
        <taxon>Viridiplantae</taxon>
        <taxon>Streptophyta</taxon>
        <taxon>Embryophyta</taxon>
        <taxon>Tracheophyta</taxon>
        <taxon>Spermatophyta</taxon>
        <taxon>Magnoliopsida</taxon>
        <taxon>Liliopsida</taxon>
        <taxon>Zingiberales</taxon>
        <taxon>Musaceae</taxon>
        <taxon>Musa</taxon>
    </lineage>
</organism>
<feature type="domain" description="RING-type" evidence="6">
    <location>
        <begin position="95"/>
        <end position="137"/>
    </location>
</feature>
<dbReference type="Proteomes" id="UP001055439">
    <property type="component" value="Chromosome 9"/>
</dbReference>
<feature type="transmembrane region" description="Helical" evidence="5">
    <location>
        <begin position="15"/>
        <end position="34"/>
    </location>
</feature>
<dbReference type="PANTHER" id="PTHR47258:SF1">
    <property type="entry name" value="E3 UBIQUITIN-PROTEIN LIGASE XERICO-RELATED"/>
    <property type="match status" value="1"/>
</dbReference>
<dbReference type="PANTHER" id="PTHR47258">
    <property type="match status" value="1"/>
</dbReference>
<keyword evidence="5" id="KW-0472">Membrane</keyword>
<dbReference type="OrthoDB" id="8062037at2759"/>
<keyword evidence="3" id="KW-0862">Zinc</keyword>
<reference evidence="7" key="1">
    <citation type="submission" date="2022-05" db="EMBL/GenBank/DDBJ databases">
        <title>The Musa troglodytarum L. genome provides insights into the mechanism of non-climacteric behaviour and enrichment of carotenoids.</title>
        <authorList>
            <person name="Wang J."/>
        </authorList>
    </citation>
    <scope>NUCLEOTIDE SEQUENCE</scope>
    <source>
        <tissue evidence="7">Leaf</tissue>
    </source>
</reference>
<dbReference type="EMBL" id="CP097511">
    <property type="protein sequence ID" value="URE48019.1"/>
    <property type="molecule type" value="Genomic_DNA"/>
</dbReference>
<evidence type="ECO:0000256" key="3">
    <source>
        <dbReference type="ARBA" id="ARBA00022833"/>
    </source>
</evidence>
<evidence type="ECO:0000313" key="8">
    <source>
        <dbReference type="Proteomes" id="UP001055439"/>
    </source>
</evidence>
<dbReference type="EMBL" id="CP097511">
    <property type="protein sequence ID" value="URE48018.1"/>
    <property type="molecule type" value="Genomic_DNA"/>
</dbReference>
<keyword evidence="8" id="KW-1185">Reference proteome</keyword>
<dbReference type="Gene3D" id="3.30.40.10">
    <property type="entry name" value="Zinc/RING finger domain, C3HC4 (zinc finger)"/>
    <property type="match status" value="1"/>
</dbReference>